<evidence type="ECO:0000313" key="9">
    <source>
        <dbReference type="Proteomes" id="UP000887013"/>
    </source>
</evidence>
<keyword evidence="3" id="KW-0540">Nuclease</keyword>
<keyword evidence="6" id="KW-0695">RNA-directed DNA polymerase</keyword>
<dbReference type="CDD" id="cd09274">
    <property type="entry name" value="RNase_HI_RT_Ty3"/>
    <property type="match status" value="1"/>
</dbReference>
<evidence type="ECO:0000256" key="1">
    <source>
        <dbReference type="ARBA" id="ARBA00022679"/>
    </source>
</evidence>
<proteinExistence type="predicted"/>
<dbReference type="InterPro" id="IPR050951">
    <property type="entry name" value="Retrovirus_Pol_polyprotein"/>
</dbReference>
<dbReference type="AlphaFoldDB" id="A0A8X6N6I6"/>
<dbReference type="GO" id="GO:0004519">
    <property type="term" value="F:endonuclease activity"/>
    <property type="evidence" value="ECO:0007669"/>
    <property type="project" value="UniProtKB-KW"/>
</dbReference>
<keyword evidence="5" id="KW-0378">Hydrolase</keyword>
<evidence type="ECO:0000313" key="8">
    <source>
        <dbReference type="EMBL" id="GFS97526.1"/>
    </source>
</evidence>
<dbReference type="Proteomes" id="UP000887013">
    <property type="component" value="Unassembled WGS sequence"/>
</dbReference>
<evidence type="ECO:0000256" key="3">
    <source>
        <dbReference type="ARBA" id="ARBA00022722"/>
    </source>
</evidence>
<keyword evidence="9" id="KW-1185">Reference proteome</keyword>
<keyword evidence="2" id="KW-0548">Nucleotidyltransferase</keyword>
<dbReference type="OrthoDB" id="6434230at2759"/>
<accession>A0A8X6N6I6</accession>
<evidence type="ECO:0000256" key="6">
    <source>
        <dbReference type="ARBA" id="ARBA00022918"/>
    </source>
</evidence>
<evidence type="ECO:0000256" key="4">
    <source>
        <dbReference type="ARBA" id="ARBA00022759"/>
    </source>
</evidence>
<keyword evidence="4" id="KW-0255">Endonuclease</keyword>
<evidence type="ECO:0000256" key="2">
    <source>
        <dbReference type="ARBA" id="ARBA00022695"/>
    </source>
</evidence>
<dbReference type="InterPro" id="IPR041373">
    <property type="entry name" value="RT_RNaseH"/>
</dbReference>
<dbReference type="InterPro" id="IPR043502">
    <property type="entry name" value="DNA/RNA_pol_sf"/>
</dbReference>
<organism evidence="8 9">
    <name type="scientific">Nephila pilipes</name>
    <name type="common">Giant wood spider</name>
    <name type="synonym">Nephila maculata</name>
    <dbReference type="NCBI Taxonomy" id="299642"/>
    <lineage>
        <taxon>Eukaryota</taxon>
        <taxon>Metazoa</taxon>
        <taxon>Ecdysozoa</taxon>
        <taxon>Arthropoda</taxon>
        <taxon>Chelicerata</taxon>
        <taxon>Arachnida</taxon>
        <taxon>Araneae</taxon>
        <taxon>Araneomorphae</taxon>
        <taxon>Entelegynae</taxon>
        <taxon>Araneoidea</taxon>
        <taxon>Nephilidae</taxon>
        <taxon>Nephila</taxon>
    </lineage>
</organism>
<gene>
    <name evidence="8" type="primary">TY3B-I_1183</name>
    <name evidence="8" type="ORF">NPIL_39131</name>
</gene>
<dbReference type="PANTHER" id="PTHR37984:SF5">
    <property type="entry name" value="PROTEIN NYNRIN-LIKE"/>
    <property type="match status" value="1"/>
</dbReference>
<dbReference type="PANTHER" id="PTHR37984">
    <property type="entry name" value="PROTEIN CBG26694"/>
    <property type="match status" value="1"/>
</dbReference>
<dbReference type="Pfam" id="PF17917">
    <property type="entry name" value="RT_RNaseH"/>
    <property type="match status" value="1"/>
</dbReference>
<name>A0A8X6N6I6_NEPPI</name>
<dbReference type="GO" id="GO:0003964">
    <property type="term" value="F:RNA-directed DNA polymerase activity"/>
    <property type="evidence" value="ECO:0007669"/>
    <property type="project" value="UniProtKB-KW"/>
</dbReference>
<keyword evidence="1" id="KW-0808">Transferase</keyword>
<dbReference type="EMBL" id="BMAW01006149">
    <property type="protein sequence ID" value="GFS97526.1"/>
    <property type="molecule type" value="Genomic_DNA"/>
</dbReference>
<comment type="caution">
    <text evidence="8">The sequence shown here is derived from an EMBL/GenBank/DDBJ whole genome shotgun (WGS) entry which is preliminary data.</text>
</comment>
<evidence type="ECO:0000256" key="5">
    <source>
        <dbReference type="ARBA" id="ARBA00022801"/>
    </source>
</evidence>
<dbReference type="GO" id="GO:0016787">
    <property type="term" value="F:hydrolase activity"/>
    <property type="evidence" value="ECO:0007669"/>
    <property type="project" value="UniProtKB-KW"/>
</dbReference>
<protein>
    <submittedName>
        <fullName evidence="8">Transposon Ty3-I Gag-Pol polyprotein</fullName>
    </submittedName>
</protein>
<sequence length="241" mass="27301">MLKSYLKGAKKNERTPILWTEESAAAFEKYKIDLAEATVLYHPSADASLAIVENASDTAVAQRSYSAYDRELLAAYMAIKCFRHMVEGRSFTVFTDHMPLVYAFKQKEDKCTPRQFRHLDLTGQFTTDVRYLKGYENVVADALSRIHISTINTPSVVDFNKMARQQLKDSQLQDILAGSCLTSLLLQPLPVGQLPVTLHCDVSMDRIRLFVPKMFRQKIFNNLHALSHPGVRASLKMVAEQ</sequence>
<evidence type="ECO:0000259" key="7">
    <source>
        <dbReference type="Pfam" id="PF17917"/>
    </source>
</evidence>
<feature type="domain" description="Reverse transcriptase RNase H-like" evidence="7">
    <location>
        <begin position="38"/>
        <end position="119"/>
    </location>
</feature>
<reference evidence="8" key="1">
    <citation type="submission" date="2020-08" db="EMBL/GenBank/DDBJ databases">
        <title>Multicomponent nature underlies the extraordinary mechanical properties of spider dragline silk.</title>
        <authorList>
            <person name="Kono N."/>
            <person name="Nakamura H."/>
            <person name="Mori M."/>
            <person name="Yoshida Y."/>
            <person name="Ohtoshi R."/>
            <person name="Malay A.D."/>
            <person name="Moran D.A.P."/>
            <person name="Tomita M."/>
            <person name="Numata K."/>
            <person name="Arakawa K."/>
        </authorList>
    </citation>
    <scope>NUCLEOTIDE SEQUENCE</scope>
</reference>
<dbReference type="SUPFAM" id="SSF56672">
    <property type="entry name" value="DNA/RNA polymerases"/>
    <property type="match status" value="1"/>
</dbReference>